<dbReference type="VEuPathDB" id="FungiDB:BD410DRAFT_787761"/>
<reference evidence="1 2" key="1">
    <citation type="submission" date="2018-06" db="EMBL/GenBank/DDBJ databases">
        <title>A transcriptomic atlas of mushroom development highlights an independent origin of complex multicellularity.</title>
        <authorList>
            <consortium name="DOE Joint Genome Institute"/>
            <person name="Krizsan K."/>
            <person name="Almasi E."/>
            <person name="Merenyi Z."/>
            <person name="Sahu N."/>
            <person name="Viragh M."/>
            <person name="Koszo T."/>
            <person name="Mondo S."/>
            <person name="Kiss B."/>
            <person name="Balint B."/>
            <person name="Kues U."/>
            <person name="Barry K."/>
            <person name="Hegedus J.C."/>
            <person name="Henrissat B."/>
            <person name="Johnson J."/>
            <person name="Lipzen A."/>
            <person name="Ohm R."/>
            <person name="Nagy I."/>
            <person name="Pangilinan J."/>
            <person name="Yan J."/>
            <person name="Xiong Y."/>
            <person name="Grigoriev I.V."/>
            <person name="Hibbett D.S."/>
            <person name="Nagy L.G."/>
        </authorList>
    </citation>
    <scope>NUCLEOTIDE SEQUENCE [LARGE SCALE GENOMIC DNA]</scope>
    <source>
        <strain evidence="1 2">SZMC22713</strain>
    </source>
</reference>
<dbReference type="AlphaFoldDB" id="A0A4Y7Q730"/>
<organism evidence="1 2">
    <name type="scientific">Rickenella mellea</name>
    <dbReference type="NCBI Taxonomy" id="50990"/>
    <lineage>
        <taxon>Eukaryota</taxon>
        <taxon>Fungi</taxon>
        <taxon>Dikarya</taxon>
        <taxon>Basidiomycota</taxon>
        <taxon>Agaricomycotina</taxon>
        <taxon>Agaricomycetes</taxon>
        <taxon>Hymenochaetales</taxon>
        <taxon>Rickenellaceae</taxon>
        <taxon>Rickenella</taxon>
    </lineage>
</organism>
<evidence type="ECO:0000313" key="1">
    <source>
        <dbReference type="EMBL" id="TDL22942.1"/>
    </source>
</evidence>
<proteinExistence type="predicted"/>
<accession>A0A4Y7Q730</accession>
<dbReference type="Proteomes" id="UP000294933">
    <property type="component" value="Unassembled WGS sequence"/>
</dbReference>
<protein>
    <submittedName>
        <fullName evidence="1">Uncharacterized protein</fullName>
    </submittedName>
</protein>
<evidence type="ECO:0000313" key="2">
    <source>
        <dbReference type="Proteomes" id="UP000294933"/>
    </source>
</evidence>
<name>A0A4Y7Q730_9AGAM</name>
<gene>
    <name evidence="1" type="ORF">BD410DRAFT_787761</name>
</gene>
<dbReference type="EMBL" id="ML170172">
    <property type="protein sequence ID" value="TDL22942.1"/>
    <property type="molecule type" value="Genomic_DNA"/>
</dbReference>
<sequence>MAFYLLPSLDFPTPSWDIFPTADDLTFPVMGSAGGAKNNATGDGLGLFGVDIFHMNKNVYTLSSSFMGAFDADDFKIWKRSVSMDEAVAESNASTLPLSQRAIGSPPSTRRNALDLPLVENRAMPVDASNKLTRLSLDIYKDNDVDSIFEDIKTAVSELGLADDNSSINVDEEKPTVMIRGETMDSNEDLKEATDRGSRCTTPDLVHSPASSICSSESIPSLRSVSPFECPQDILFGNSLWKAEPIETKLSGAFDGAGMEQVENESARSPRILRWRA</sequence>
<keyword evidence="2" id="KW-1185">Reference proteome</keyword>